<sequence>MANQRRINPVSKLCEDESQVEKEARSTAEAKQLDHSVSALPPPANTSHNPSN</sequence>
<dbReference type="EMBL" id="KN275958">
    <property type="protein sequence ID" value="EEH46130.2"/>
    <property type="molecule type" value="Genomic_DNA"/>
</dbReference>
<gene>
    <name evidence="2" type="ORF">PADG_02280</name>
</gene>
<dbReference type="VEuPathDB" id="FungiDB:PADG_02280"/>
<dbReference type="Proteomes" id="UP000001628">
    <property type="component" value="Unassembled WGS sequence"/>
</dbReference>
<dbReference type="GeneID" id="22581787"/>
<reference evidence="2 3" key="1">
    <citation type="journal article" date="2011" name="PLoS Genet.">
        <title>Comparative genomic analysis of human fungal pathogens causing paracoccidioidomycosis.</title>
        <authorList>
            <person name="Desjardins C.A."/>
            <person name="Champion M.D."/>
            <person name="Holder J.W."/>
            <person name="Muszewska A."/>
            <person name="Goldberg J."/>
            <person name="Bailao A.M."/>
            <person name="Brigido M.M."/>
            <person name="Ferreira M.E."/>
            <person name="Garcia A.M."/>
            <person name="Grynberg M."/>
            <person name="Gujja S."/>
            <person name="Heiman D.I."/>
            <person name="Henn M.R."/>
            <person name="Kodira C.D."/>
            <person name="Leon-Narvaez H."/>
            <person name="Longo L.V."/>
            <person name="Ma L.J."/>
            <person name="Malavazi I."/>
            <person name="Matsuo A.L."/>
            <person name="Morais F.V."/>
            <person name="Pereira M."/>
            <person name="Rodriguez-Brito S."/>
            <person name="Sakthikumar S."/>
            <person name="Salem-Izacc S.M."/>
            <person name="Sykes S.M."/>
            <person name="Teixeira M.M."/>
            <person name="Vallejo M.C."/>
            <person name="Walter M.E."/>
            <person name="Yandava C."/>
            <person name="Young S."/>
            <person name="Zeng Q."/>
            <person name="Zucker J."/>
            <person name="Felipe M.S."/>
            <person name="Goldman G.H."/>
            <person name="Haas B.J."/>
            <person name="McEwen J.G."/>
            <person name="Nino-Vega G."/>
            <person name="Puccia R."/>
            <person name="San-Blas G."/>
            <person name="Soares C.M."/>
            <person name="Birren B.W."/>
            <person name="Cuomo C.A."/>
        </authorList>
    </citation>
    <scope>NUCLEOTIDE SEQUENCE [LARGE SCALE GENOMIC DNA]</scope>
    <source>
        <strain evidence="2 3">Pb18</strain>
    </source>
</reference>
<evidence type="ECO:0000313" key="2">
    <source>
        <dbReference type="EMBL" id="EEH46130.2"/>
    </source>
</evidence>
<organism evidence="2 3">
    <name type="scientific">Paracoccidioides brasiliensis (strain Pb18)</name>
    <dbReference type="NCBI Taxonomy" id="502780"/>
    <lineage>
        <taxon>Eukaryota</taxon>
        <taxon>Fungi</taxon>
        <taxon>Dikarya</taxon>
        <taxon>Ascomycota</taxon>
        <taxon>Pezizomycotina</taxon>
        <taxon>Eurotiomycetes</taxon>
        <taxon>Eurotiomycetidae</taxon>
        <taxon>Onygenales</taxon>
        <taxon>Ajellomycetaceae</taxon>
        <taxon>Paracoccidioides</taxon>
    </lineage>
</organism>
<evidence type="ECO:0000313" key="3">
    <source>
        <dbReference type="Proteomes" id="UP000001628"/>
    </source>
</evidence>
<accession>C1G2B4</accession>
<feature type="region of interest" description="Disordered" evidence="1">
    <location>
        <begin position="1"/>
        <end position="52"/>
    </location>
</feature>
<dbReference type="HOGENOM" id="CLU_3087848_0_0_1"/>
<keyword evidence="3" id="KW-1185">Reference proteome</keyword>
<protein>
    <submittedName>
        <fullName evidence="2">Uncharacterized protein</fullName>
    </submittedName>
</protein>
<dbReference type="RefSeq" id="XP_010757298.1">
    <property type="nucleotide sequence ID" value="XM_010758996.1"/>
</dbReference>
<feature type="compositionally biased region" description="Basic and acidic residues" evidence="1">
    <location>
        <begin position="13"/>
        <end position="34"/>
    </location>
</feature>
<dbReference type="AlphaFoldDB" id="C1G2B4"/>
<dbReference type="KEGG" id="pbn:PADG_02280"/>
<name>C1G2B4_PARBD</name>
<proteinExistence type="predicted"/>
<dbReference type="InParanoid" id="C1G2B4"/>
<evidence type="ECO:0000256" key="1">
    <source>
        <dbReference type="SAM" id="MobiDB-lite"/>
    </source>
</evidence>